<dbReference type="Pfam" id="PF09346">
    <property type="entry name" value="SMI1_KNR4"/>
    <property type="match status" value="1"/>
</dbReference>
<organism evidence="2 3">
    <name type="scientific">Jeotgalibaca porci</name>
    <dbReference type="NCBI Taxonomy" id="1868793"/>
    <lineage>
        <taxon>Bacteria</taxon>
        <taxon>Bacillati</taxon>
        <taxon>Bacillota</taxon>
        <taxon>Bacilli</taxon>
        <taxon>Lactobacillales</taxon>
        <taxon>Carnobacteriaceae</taxon>
        <taxon>Jeotgalibaca</taxon>
    </lineage>
</organism>
<protein>
    <submittedName>
        <fullName evidence="2">SMI1/KNR4 family protein</fullName>
    </submittedName>
</protein>
<dbReference type="InterPro" id="IPR037883">
    <property type="entry name" value="Knr4/Smi1-like_sf"/>
</dbReference>
<dbReference type="GeneID" id="94553027"/>
<accession>A0A6G7WHR8</accession>
<evidence type="ECO:0000313" key="2">
    <source>
        <dbReference type="EMBL" id="QIK51792.1"/>
    </source>
</evidence>
<proteinExistence type="predicted"/>
<dbReference type="InterPro" id="IPR018958">
    <property type="entry name" value="Knr4/Smi1-like_dom"/>
</dbReference>
<dbReference type="AlphaFoldDB" id="A0A6G7WHR8"/>
<sequence length="246" mass="28508">MMNPYFIPTPFEKETPVILEKRALTPTLTTADLPARYLQLLADQNGGYVKNMVVPTLEPTSDGLDCAHLHYIYGLSSDSEKSIPYQDFLPDYFIIFSAHEACYFAFDYSISGTEPAIRYLDTETDNWQEVASDFDSFLQLLRYGKIYLPLEGYLSRTEAEHAFLLVTDHADLEELFEHLEGTADKEWYFAWINHFAQMAEMREVAFRALETQILYFRLVLPDNAQAVFDLFPEKQEWIETELAADF</sequence>
<keyword evidence="3" id="KW-1185">Reference proteome</keyword>
<dbReference type="RefSeq" id="WP_166062850.1">
    <property type="nucleotide sequence ID" value="NZ_CP049889.1"/>
</dbReference>
<feature type="domain" description="Knr4/Smi1-like" evidence="1">
    <location>
        <begin position="32"/>
        <end position="139"/>
    </location>
</feature>
<evidence type="ECO:0000313" key="3">
    <source>
        <dbReference type="Proteomes" id="UP000501830"/>
    </source>
</evidence>
<gene>
    <name evidence="2" type="ORF">G7058_07005</name>
</gene>
<evidence type="ECO:0000259" key="1">
    <source>
        <dbReference type="Pfam" id="PF09346"/>
    </source>
</evidence>
<dbReference type="EMBL" id="CP049889">
    <property type="protein sequence ID" value="QIK51792.1"/>
    <property type="molecule type" value="Genomic_DNA"/>
</dbReference>
<dbReference type="SUPFAM" id="SSF160631">
    <property type="entry name" value="SMI1/KNR4-like"/>
    <property type="match status" value="1"/>
</dbReference>
<reference evidence="2 3" key="1">
    <citation type="journal article" date="2017" name="Int. J. Syst. Evol. Microbiol.">
        <title>Jeotgalibaca porci sp. nov. and Jeotgalibaca arthritidis sp. nov., isolated from pigs, and emended description of the genus Jeotgalibaca.</title>
        <authorList>
            <person name="Zamora L."/>
            <person name="Perez-Sancho M."/>
            <person name="Dominguez L."/>
            <person name="Fernandez-Garayzabal J.F."/>
            <person name="Vela A.I."/>
        </authorList>
    </citation>
    <scope>NUCLEOTIDE SEQUENCE [LARGE SCALE GENOMIC DNA]</scope>
    <source>
        <strain evidence="2 3">CCUG 69148</strain>
    </source>
</reference>
<dbReference type="Proteomes" id="UP000501830">
    <property type="component" value="Chromosome"/>
</dbReference>
<name>A0A6G7WHR8_9LACT</name>
<dbReference type="KEGG" id="jpo:G7058_07005"/>
<dbReference type="Gene3D" id="3.40.1580.10">
    <property type="entry name" value="SMI1/KNR4-like"/>
    <property type="match status" value="1"/>
</dbReference>